<evidence type="ECO:0000313" key="5">
    <source>
        <dbReference type="Proteomes" id="UP000001593"/>
    </source>
</evidence>
<dbReference type="GO" id="GO:0003824">
    <property type="term" value="F:catalytic activity"/>
    <property type="evidence" value="ECO:0007669"/>
    <property type="project" value="InterPro"/>
</dbReference>
<reference evidence="3 5" key="1">
    <citation type="journal article" date="2007" name="Science">
        <title>Sea anemone genome reveals ancestral eumetazoan gene repertoire and genomic organization.</title>
        <authorList>
            <person name="Putnam N.H."/>
            <person name="Srivastava M."/>
            <person name="Hellsten U."/>
            <person name="Dirks B."/>
            <person name="Chapman J."/>
            <person name="Salamov A."/>
            <person name="Terry A."/>
            <person name="Shapiro H."/>
            <person name="Lindquist E."/>
            <person name="Kapitonov V.V."/>
            <person name="Jurka J."/>
            <person name="Genikhovich G."/>
            <person name="Grigoriev I.V."/>
            <person name="Lucas S.M."/>
            <person name="Steele R.E."/>
            <person name="Finnerty J.R."/>
            <person name="Technau U."/>
            <person name="Martindale M.Q."/>
            <person name="Rokhsar D.S."/>
        </authorList>
    </citation>
    <scope>NUCLEOTIDE SEQUENCE [LARGE SCALE GENOMIC DNA]</scope>
    <source>
        <strain evidence="3">CH2 x CH6</strain>
        <strain evidence="5">CH2 X CH6</strain>
    </source>
</reference>
<dbReference type="GO" id="GO:0005634">
    <property type="term" value="C:nucleus"/>
    <property type="evidence" value="ECO:0007669"/>
    <property type="project" value="UniProtKB-SubCell"/>
</dbReference>
<dbReference type="GO" id="GO:0003677">
    <property type="term" value="F:DNA binding"/>
    <property type="evidence" value="ECO:0007669"/>
    <property type="project" value="InterPro"/>
</dbReference>
<dbReference type="FunFam" id="1.10.340.30:FF:000007">
    <property type="entry name" value="Methyl-CpG-binding domain protein 4"/>
    <property type="match status" value="1"/>
</dbReference>
<dbReference type="GO" id="GO:0006281">
    <property type="term" value="P:DNA repair"/>
    <property type="evidence" value="ECO:0007669"/>
    <property type="project" value="InterPro"/>
</dbReference>
<comment type="subcellular location">
    <subcellularLocation>
        <location evidence="1">Nucleus</location>
    </subcellularLocation>
</comment>
<dbReference type="Gene3D" id="1.10.340.30">
    <property type="entry name" value="Hypothetical protein, domain 2"/>
    <property type="match status" value="1"/>
</dbReference>
<dbReference type="OMA" id="WRQVTPD"/>
<proteinExistence type="predicted"/>
<evidence type="ECO:0008006" key="6">
    <source>
        <dbReference type="Google" id="ProtNLM"/>
    </source>
</evidence>
<protein>
    <recommendedName>
        <fullName evidence="6">Methyl-CpG-binding domain protein 4</fullName>
    </recommendedName>
</protein>
<evidence type="ECO:0000313" key="4">
    <source>
        <dbReference type="EMBL" id="EDO46048.1"/>
    </source>
</evidence>
<dbReference type="PANTHER" id="PTHR15074">
    <property type="entry name" value="METHYL-CPG-BINDING PROTEIN"/>
    <property type="match status" value="1"/>
</dbReference>
<dbReference type="STRING" id="45351.A7RR45"/>
<name>A7RR45_NEMVE</name>
<dbReference type="eggNOG" id="KOG4161">
    <property type="taxonomic scope" value="Eukaryota"/>
</dbReference>
<dbReference type="HOGENOM" id="CLU_144368_0_0_1"/>
<sequence length="143" mass="16784">KWTPPKSPFSLVQETLFHDPWKLLVSSIFLNRTAGTQAIPIMWEFFRRYPDAAEASKADPGPISDLLRPLGLHEKRAKALVQFSAEFLSRDWIYPDTLYGIGKYGSDSYRIFFLGEWKDVKPEDHKLNLYHDWLWKQEREGLL</sequence>
<dbReference type="EMBL" id="DS469530">
    <property type="protein sequence ID" value="EDO46048.1"/>
    <property type="molecule type" value="Genomic_DNA"/>
</dbReference>
<gene>
    <name evidence="4" type="ORF">NEMVEDRAFT_v1g90403</name>
    <name evidence="3" type="ORF">NEMVEDRAFT_v1g90490</name>
</gene>
<evidence type="ECO:0000256" key="1">
    <source>
        <dbReference type="ARBA" id="ARBA00004123"/>
    </source>
</evidence>
<dbReference type="EMBL" id="DS469530">
    <property type="protein sequence ID" value="EDO46046.1"/>
    <property type="molecule type" value="Genomic_DNA"/>
</dbReference>
<dbReference type="InParanoid" id="A7RR45"/>
<dbReference type="InterPro" id="IPR045138">
    <property type="entry name" value="MeCP2/MBD4"/>
</dbReference>
<feature type="non-terminal residue" evidence="3">
    <location>
        <position position="1"/>
    </location>
</feature>
<dbReference type="PANTHER" id="PTHR15074:SF0">
    <property type="entry name" value="METHYL-CPG-BINDING DOMAIN PROTEIN 4-LIKE PROTEIN"/>
    <property type="match status" value="1"/>
</dbReference>
<keyword evidence="5" id="KW-1185">Reference proteome</keyword>
<dbReference type="KEGG" id="nve:5518147"/>
<dbReference type="AlphaFoldDB" id="A7RR45"/>
<keyword evidence="2" id="KW-0539">Nucleus</keyword>
<evidence type="ECO:0000313" key="3">
    <source>
        <dbReference type="EMBL" id="EDO46046.1"/>
    </source>
</evidence>
<evidence type="ECO:0000256" key="2">
    <source>
        <dbReference type="ARBA" id="ARBA00023242"/>
    </source>
</evidence>
<dbReference type="InterPro" id="IPR011257">
    <property type="entry name" value="DNA_glycosylase"/>
</dbReference>
<accession>A7RR45</accession>
<organism evidence="3 5">
    <name type="scientific">Nematostella vectensis</name>
    <name type="common">Starlet sea anemone</name>
    <dbReference type="NCBI Taxonomy" id="45351"/>
    <lineage>
        <taxon>Eukaryota</taxon>
        <taxon>Metazoa</taxon>
        <taxon>Cnidaria</taxon>
        <taxon>Anthozoa</taxon>
        <taxon>Hexacorallia</taxon>
        <taxon>Actiniaria</taxon>
        <taxon>Edwardsiidae</taxon>
        <taxon>Nematostella</taxon>
    </lineage>
</organism>
<dbReference type="SUPFAM" id="SSF48150">
    <property type="entry name" value="DNA-glycosylase"/>
    <property type="match status" value="1"/>
</dbReference>
<dbReference type="Proteomes" id="UP000001593">
    <property type="component" value="Unassembled WGS sequence"/>
</dbReference>
<dbReference type="OrthoDB" id="10265068at2759"/>